<dbReference type="Pfam" id="PF00082">
    <property type="entry name" value="Peptidase_S8"/>
    <property type="match status" value="1"/>
</dbReference>
<dbReference type="PANTHER" id="PTHR43399:SF4">
    <property type="entry name" value="CELL WALL-ASSOCIATED PROTEASE"/>
    <property type="match status" value="1"/>
</dbReference>
<dbReference type="InterPro" id="IPR034058">
    <property type="entry name" value="TagA/B/C/D_pept_dom"/>
</dbReference>
<dbReference type="SUPFAM" id="SSF52743">
    <property type="entry name" value="Subtilisin-like"/>
    <property type="match status" value="1"/>
</dbReference>
<feature type="active site" description="Charge relay system" evidence="5">
    <location>
        <position position="493"/>
    </location>
</feature>
<dbReference type="PANTHER" id="PTHR43399">
    <property type="entry name" value="SUBTILISIN-RELATED"/>
    <property type="match status" value="1"/>
</dbReference>
<dbReference type="CDD" id="cd04842">
    <property type="entry name" value="Peptidases_S8_Kp43_protease"/>
    <property type="match status" value="1"/>
</dbReference>
<feature type="domain" description="Peptidase S8/S53" evidence="6">
    <location>
        <begin position="197"/>
        <end position="532"/>
    </location>
</feature>
<evidence type="ECO:0000313" key="7">
    <source>
        <dbReference type="EMBL" id="WAX57414.1"/>
    </source>
</evidence>
<dbReference type="PROSITE" id="PS00137">
    <property type="entry name" value="SUBTILASE_HIS"/>
    <property type="match status" value="1"/>
</dbReference>
<dbReference type="SUPFAM" id="SSF49785">
    <property type="entry name" value="Galactose-binding domain-like"/>
    <property type="match status" value="1"/>
</dbReference>
<dbReference type="InterPro" id="IPR036852">
    <property type="entry name" value="Peptidase_S8/S53_dom_sf"/>
</dbReference>
<dbReference type="InterPro" id="IPR008979">
    <property type="entry name" value="Galactose-bd-like_sf"/>
</dbReference>
<evidence type="ECO:0000313" key="8">
    <source>
        <dbReference type="Proteomes" id="UP001164693"/>
    </source>
</evidence>
<dbReference type="Gene3D" id="2.60.120.380">
    <property type="match status" value="1"/>
</dbReference>
<dbReference type="RefSeq" id="WP_269443953.1">
    <property type="nucleotide sequence ID" value="NZ_CP097463.1"/>
</dbReference>
<reference evidence="7" key="1">
    <citation type="submission" date="2022-05" db="EMBL/GenBank/DDBJ databases">
        <title>Jatrophihabitans sp. SB3-54 whole genome sequence.</title>
        <authorList>
            <person name="Suh M.K."/>
            <person name="Eom M.K."/>
            <person name="Kim J.S."/>
            <person name="Kim H.S."/>
            <person name="Do H.E."/>
            <person name="Shin Y.K."/>
            <person name="Lee J.-S."/>
        </authorList>
    </citation>
    <scope>NUCLEOTIDE SEQUENCE</scope>
    <source>
        <strain evidence="7">SB3-54</strain>
    </source>
</reference>
<dbReference type="PRINTS" id="PR00723">
    <property type="entry name" value="SUBTILISIN"/>
</dbReference>
<keyword evidence="8" id="KW-1185">Reference proteome</keyword>
<evidence type="ECO:0000256" key="3">
    <source>
        <dbReference type="ARBA" id="ARBA00022801"/>
    </source>
</evidence>
<feature type="active site" description="Charge relay system" evidence="5">
    <location>
        <position position="257"/>
    </location>
</feature>
<evidence type="ECO:0000256" key="5">
    <source>
        <dbReference type="PROSITE-ProRule" id="PRU01240"/>
    </source>
</evidence>
<evidence type="ECO:0000256" key="1">
    <source>
        <dbReference type="ARBA" id="ARBA00011073"/>
    </source>
</evidence>
<keyword evidence="3 5" id="KW-0378">Hydrolase</keyword>
<gene>
    <name evidence="7" type="ORF">M6B22_01280</name>
</gene>
<evidence type="ECO:0000256" key="2">
    <source>
        <dbReference type="ARBA" id="ARBA00022670"/>
    </source>
</evidence>
<dbReference type="InterPro" id="IPR022398">
    <property type="entry name" value="Peptidase_S8_His-AS"/>
</dbReference>
<comment type="similarity">
    <text evidence="1 5">Belongs to the peptidase S8 family.</text>
</comment>
<dbReference type="InterPro" id="IPR000209">
    <property type="entry name" value="Peptidase_S8/S53_dom"/>
</dbReference>
<keyword evidence="2 5" id="KW-0645">Protease</keyword>
<proteinExistence type="inferred from homology"/>
<evidence type="ECO:0000256" key="4">
    <source>
        <dbReference type="ARBA" id="ARBA00022825"/>
    </source>
</evidence>
<dbReference type="Gene3D" id="3.40.50.200">
    <property type="entry name" value="Peptidase S8/S53 domain"/>
    <property type="match status" value="1"/>
</dbReference>
<feature type="active site" description="Charge relay system" evidence="5">
    <location>
        <position position="206"/>
    </location>
</feature>
<name>A0ABY7JXW9_9ACTN</name>
<dbReference type="PROSITE" id="PS51892">
    <property type="entry name" value="SUBTILASE"/>
    <property type="match status" value="1"/>
</dbReference>
<dbReference type="InterPro" id="IPR051048">
    <property type="entry name" value="Peptidase_S8/S53_subtilisin"/>
</dbReference>
<keyword evidence="4 5" id="KW-0720">Serine protease</keyword>
<protein>
    <submittedName>
        <fullName evidence="7">S8 family serine peptidase</fullName>
    </submittedName>
</protein>
<evidence type="ECO:0000259" key="6">
    <source>
        <dbReference type="Pfam" id="PF00082"/>
    </source>
</evidence>
<sequence>MSVWVNGRDVSVPTSAARVGTGPRVVVRLTGPVTARDRALVERAAARVEFWCPPYGACVTLLRPDAAARLSALPHVAGFVPYAQQHCDRALGRPRRAPGSRWLDVICFAATDRPRVAAELRRRGATVLDEAHSKLRIDWPGAVAPIRDVVGVKVVERPRPARLAHSGLAHTGLAHTGLALDLDDARPDGSWRTDLDGRGELIAVADTGLDTGDRRTVAADLAGRVRTIVSWPINPSWAPFVTNPGADDGPADRASGHGTYVAGVAAGDGAASGGTRRGVAPGARVVFQALEQWVAVAPAHPEVGATGFSLAGRPTDLRELFVQARGFGARVHVNAWGTPARGAYDNDSYEVDLFLHEHRDALVLFAAGNDGRDADGDRRVDPASLESPATAKNVLTVGATEGSQQIGFLGTWAQLQNDGRVFANAADRADPVAGQPDRIALLSSAGPTADGRIKPDVCAPGTDIVGPHSSVATGTGWGLVDPAPHYMADGGTSVAVAVAGGCCALLRQAWRAQRHGRSPAGATLKALVILGAAPVFSRAGNAVESRFVAGHGRIDLDGSLPTTGAGEQVRILSDATAHGAVATGRTRTFRVALPHGGRLRAVLCWYDVPGEHLINDLDLTLTGPGVTVPIWGNHEPGHPDRPGGPDRVNSVEVIDADGLAAGTWVLTVTGANVPAGPQPFSLVARGRAIT</sequence>
<dbReference type="EMBL" id="CP097463">
    <property type="protein sequence ID" value="WAX57414.1"/>
    <property type="molecule type" value="Genomic_DNA"/>
</dbReference>
<dbReference type="Proteomes" id="UP001164693">
    <property type="component" value="Chromosome"/>
</dbReference>
<accession>A0ABY7JXW9</accession>
<dbReference type="InterPro" id="IPR015500">
    <property type="entry name" value="Peptidase_S8_subtilisin-rel"/>
</dbReference>
<organism evidence="7 8">
    <name type="scientific">Jatrophihabitans cynanchi</name>
    <dbReference type="NCBI Taxonomy" id="2944128"/>
    <lineage>
        <taxon>Bacteria</taxon>
        <taxon>Bacillati</taxon>
        <taxon>Actinomycetota</taxon>
        <taxon>Actinomycetes</taxon>
        <taxon>Jatrophihabitantales</taxon>
        <taxon>Jatrophihabitantaceae</taxon>
        <taxon>Jatrophihabitans</taxon>
    </lineage>
</organism>